<feature type="region of interest" description="Disordered" evidence="1">
    <location>
        <begin position="111"/>
        <end position="130"/>
    </location>
</feature>
<reference evidence="2 3" key="1">
    <citation type="submission" date="2024-04" db="EMBL/GenBank/DDBJ databases">
        <title>Phyllosticta paracitricarpa is synonymous to the EU quarantine fungus P. citricarpa based on phylogenomic analyses.</title>
        <authorList>
            <consortium name="Lawrence Berkeley National Laboratory"/>
            <person name="Van Ingen-Buijs V.A."/>
            <person name="Van Westerhoven A.C."/>
            <person name="Haridas S."/>
            <person name="Skiadas P."/>
            <person name="Martin F."/>
            <person name="Groenewald J.Z."/>
            <person name="Crous P.W."/>
            <person name="Seidl M.F."/>
        </authorList>
    </citation>
    <scope>NUCLEOTIDE SEQUENCE [LARGE SCALE GENOMIC DNA]</scope>
    <source>
        <strain evidence="2 3">CBS 123374</strain>
    </source>
</reference>
<accession>A0ABR1YB95</accession>
<dbReference type="EMBL" id="JBBWRZ010000012">
    <property type="protein sequence ID" value="KAK8224710.1"/>
    <property type="molecule type" value="Genomic_DNA"/>
</dbReference>
<evidence type="ECO:0000256" key="1">
    <source>
        <dbReference type="SAM" id="MobiDB-lite"/>
    </source>
</evidence>
<proteinExistence type="predicted"/>
<evidence type="ECO:0000313" key="3">
    <source>
        <dbReference type="Proteomes" id="UP001492380"/>
    </source>
</evidence>
<feature type="compositionally biased region" description="Basic and acidic residues" evidence="1">
    <location>
        <begin position="111"/>
        <end position="126"/>
    </location>
</feature>
<comment type="caution">
    <text evidence="2">The sequence shown here is derived from an EMBL/GenBank/DDBJ whole genome shotgun (WGS) entry which is preliminary data.</text>
</comment>
<sequence>MSARRESRSREREYVWEMYPQRSESKHPDPMVSLSSPAADIFPVDAEETGETSNPRMNIPTTMNRIGTGGTDTAEIPPAVQGAKLPVMTTHLLLRTEAALHLQPRQPERALVHGHQRREARGDNHLPGRPGANIPRLLSAMILVGGGSVAKTEGVHTGAELVSQSLVQSRVFGMRFAFPLADWSSASFYLGAIAIVDAEVYGFLRRVIYGVLRIATGRSLADVVSCLLTRKLFSSPSQPHTPELFACSHPSQVVAWCAWKHPAISSCPIR</sequence>
<keyword evidence="3" id="KW-1185">Reference proteome</keyword>
<dbReference type="Proteomes" id="UP001492380">
    <property type="component" value="Unassembled WGS sequence"/>
</dbReference>
<protein>
    <submittedName>
        <fullName evidence="2">Uncharacterized protein</fullName>
    </submittedName>
</protein>
<gene>
    <name evidence="2" type="ORF">HDK90DRAFT_89787</name>
</gene>
<organism evidence="2 3">
    <name type="scientific">Phyllosticta capitalensis</name>
    <dbReference type="NCBI Taxonomy" id="121624"/>
    <lineage>
        <taxon>Eukaryota</taxon>
        <taxon>Fungi</taxon>
        <taxon>Dikarya</taxon>
        <taxon>Ascomycota</taxon>
        <taxon>Pezizomycotina</taxon>
        <taxon>Dothideomycetes</taxon>
        <taxon>Dothideomycetes incertae sedis</taxon>
        <taxon>Botryosphaeriales</taxon>
        <taxon>Phyllostictaceae</taxon>
        <taxon>Phyllosticta</taxon>
    </lineage>
</organism>
<evidence type="ECO:0000313" key="2">
    <source>
        <dbReference type="EMBL" id="KAK8224710.1"/>
    </source>
</evidence>
<name>A0ABR1YB95_9PEZI</name>